<dbReference type="GO" id="GO:0016787">
    <property type="term" value="F:hydrolase activity"/>
    <property type="evidence" value="ECO:0007669"/>
    <property type="project" value="UniProtKB-KW"/>
</dbReference>
<dbReference type="PANTHER" id="PTHR39456">
    <property type="entry name" value="METAL-DEPENDENT HYDROLASE"/>
    <property type="match status" value="1"/>
</dbReference>
<dbReference type="InterPro" id="IPR016516">
    <property type="entry name" value="UCP07580"/>
</dbReference>
<dbReference type="CDD" id="cd00657">
    <property type="entry name" value="Ferritin_like"/>
    <property type="match status" value="1"/>
</dbReference>
<evidence type="ECO:0000313" key="3">
    <source>
        <dbReference type="Proteomes" id="UP001501020"/>
    </source>
</evidence>
<protein>
    <submittedName>
        <fullName evidence="2">Metal-dependent hydrolase</fullName>
    </submittedName>
</protein>
<gene>
    <name evidence="2" type="ORF">GCM10009727_20700</name>
</gene>
<reference evidence="3" key="1">
    <citation type="journal article" date="2019" name="Int. J. Syst. Evol. Microbiol.">
        <title>The Global Catalogue of Microorganisms (GCM) 10K type strain sequencing project: providing services to taxonomists for standard genome sequencing and annotation.</title>
        <authorList>
            <consortium name="The Broad Institute Genomics Platform"/>
            <consortium name="The Broad Institute Genome Sequencing Center for Infectious Disease"/>
            <person name="Wu L."/>
            <person name="Ma J."/>
        </authorList>
    </citation>
    <scope>NUCLEOTIDE SEQUENCE [LARGE SCALE GENOMIC DNA]</scope>
    <source>
        <strain evidence="3">JCM 13850</strain>
    </source>
</reference>
<keyword evidence="1" id="KW-0812">Transmembrane</keyword>
<keyword evidence="1" id="KW-0472">Membrane</keyword>
<dbReference type="PANTHER" id="PTHR39456:SF1">
    <property type="entry name" value="METAL-DEPENDENT HYDROLASE"/>
    <property type="match status" value="1"/>
</dbReference>
<keyword evidence="3" id="KW-1185">Reference proteome</keyword>
<dbReference type="EMBL" id="BAAAMR010000013">
    <property type="protein sequence ID" value="GAA2129332.1"/>
    <property type="molecule type" value="Genomic_DNA"/>
</dbReference>
<feature type="transmembrane region" description="Helical" evidence="1">
    <location>
        <begin position="194"/>
        <end position="217"/>
    </location>
</feature>
<comment type="caution">
    <text evidence="2">The sequence shown here is derived from an EMBL/GenBank/DDBJ whole genome shotgun (WGS) entry which is preliminary data.</text>
</comment>
<sequence>MSSSAFRVRPRTVRARRVRFAYPQGRLPRHYMNDDLVMSHIVTVLSSVFPEGEDFFVKTVRHYRDQVTDPELKAQVAGFIGQEVTHGREHRHFNERLRELGYPARFIDRYTKYGLALLSRVLPPDVQLAVTAALEHYTATLAYVLLNKPEARDMFTEAEIRRMFLWHALEESEHKSVAFDVFQTVSGDQRVRRWVMNAVTADFLLFVVLMTALSLALDPEAYRLPRLARSLRRLRTSPFIQPDVIRHLRDYNRRDFHPDDNDTTALERTWKAKLFDERAELD</sequence>
<accession>A0ABP5KDZ8</accession>
<evidence type="ECO:0000256" key="1">
    <source>
        <dbReference type="SAM" id="Phobius"/>
    </source>
</evidence>
<dbReference type="PIRSF" id="PIRSF007580">
    <property type="entry name" value="UCP07580"/>
    <property type="match status" value="1"/>
</dbReference>
<organism evidence="2 3">
    <name type="scientific">Actinomadura napierensis</name>
    <dbReference type="NCBI Taxonomy" id="267854"/>
    <lineage>
        <taxon>Bacteria</taxon>
        <taxon>Bacillati</taxon>
        <taxon>Actinomycetota</taxon>
        <taxon>Actinomycetes</taxon>
        <taxon>Streptosporangiales</taxon>
        <taxon>Thermomonosporaceae</taxon>
        <taxon>Actinomadura</taxon>
    </lineage>
</organism>
<keyword evidence="1" id="KW-1133">Transmembrane helix</keyword>
<dbReference type="RefSeq" id="WP_344264079.1">
    <property type="nucleotide sequence ID" value="NZ_BAAAMR010000013.1"/>
</dbReference>
<dbReference type="Proteomes" id="UP001501020">
    <property type="component" value="Unassembled WGS sequence"/>
</dbReference>
<name>A0ABP5KDZ8_9ACTN</name>
<evidence type="ECO:0000313" key="2">
    <source>
        <dbReference type="EMBL" id="GAA2129332.1"/>
    </source>
</evidence>
<keyword evidence="2" id="KW-0378">Hydrolase</keyword>
<dbReference type="Pfam" id="PF10118">
    <property type="entry name" value="Metal_hydrol"/>
    <property type="match status" value="1"/>
</dbReference>
<proteinExistence type="predicted"/>